<evidence type="ECO:0000313" key="3">
    <source>
        <dbReference type="EMBL" id="WVZ66866.1"/>
    </source>
</evidence>
<dbReference type="EMBL" id="CP144747">
    <property type="protein sequence ID" value="WVZ66866.1"/>
    <property type="molecule type" value="Genomic_DNA"/>
</dbReference>
<evidence type="ECO:0000256" key="1">
    <source>
        <dbReference type="SAM" id="MobiDB-lite"/>
    </source>
</evidence>
<protein>
    <recommendedName>
        <fullName evidence="2">DUF6598 domain-containing protein</fullName>
    </recommendedName>
</protein>
<dbReference type="Pfam" id="PF20241">
    <property type="entry name" value="DUF6598"/>
    <property type="match status" value="1"/>
</dbReference>
<reference evidence="3 4" key="1">
    <citation type="submission" date="2024-02" db="EMBL/GenBank/DDBJ databases">
        <title>High-quality chromosome-scale genome assembly of Pensacola bahiagrass (Paspalum notatum Flugge var. saurae).</title>
        <authorList>
            <person name="Vega J.M."/>
            <person name="Podio M."/>
            <person name="Orjuela J."/>
            <person name="Siena L.A."/>
            <person name="Pessino S.C."/>
            <person name="Combes M.C."/>
            <person name="Mariac C."/>
            <person name="Albertini E."/>
            <person name="Pupilli F."/>
            <person name="Ortiz J.P.A."/>
            <person name="Leblanc O."/>
        </authorList>
    </citation>
    <scope>NUCLEOTIDE SEQUENCE [LARGE SCALE GENOMIC DNA]</scope>
    <source>
        <strain evidence="3">R1</strain>
        <tissue evidence="3">Leaf</tissue>
    </source>
</reference>
<proteinExistence type="predicted"/>
<feature type="non-terminal residue" evidence="3">
    <location>
        <position position="373"/>
    </location>
</feature>
<gene>
    <name evidence="3" type="ORF">U9M48_016029</name>
</gene>
<dbReference type="Proteomes" id="UP001341281">
    <property type="component" value="Chromosome 03"/>
</dbReference>
<evidence type="ECO:0000259" key="2">
    <source>
        <dbReference type="Pfam" id="PF20241"/>
    </source>
</evidence>
<accession>A0AAQ3WMD9</accession>
<keyword evidence="4" id="KW-1185">Reference proteome</keyword>
<feature type="domain" description="DUF6598" evidence="2">
    <location>
        <begin position="200"/>
        <end position="306"/>
    </location>
</feature>
<name>A0AAQ3WMD9_PASNO</name>
<feature type="region of interest" description="Disordered" evidence="1">
    <location>
        <begin position="14"/>
        <end position="35"/>
    </location>
</feature>
<dbReference type="PANTHER" id="PTHR33065">
    <property type="entry name" value="OS07G0486400 PROTEIN"/>
    <property type="match status" value="1"/>
</dbReference>
<organism evidence="3 4">
    <name type="scientific">Paspalum notatum var. saurae</name>
    <dbReference type="NCBI Taxonomy" id="547442"/>
    <lineage>
        <taxon>Eukaryota</taxon>
        <taxon>Viridiplantae</taxon>
        <taxon>Streptophyta</taxon>
        <taxon>Embryophyta</taxon>
        <taxon>Tracheophyta</taxon>
        <taxon>Spermatophyta</taxon>
        <taxon>Magnoliopsida</taxon>
        <taxon>Liliopsida</taxon>
        <taxon>Poales</taxon>
        <taxon>Poaceae</taxon>
        <taxon>PACMAD clade</taxon>
        <taxon>Panicoideae</taxon>
        <taxon>Andropogonodae</taxon>
        <taxon>Paspaleae</taxon>
        <taxon>Paspalinae</taxon>
        <taxon>Paspalum</taxon>
    </lineage>
</organism>
<dbReference type="PANTHER" id="PTHR33065:SF153">
    <property type="entry name" value="DUF6598 DOMAIN-CONTAINING PROTEIN"/>
    <property type="match status" value="1"/>
</dbReference>
<dbReference type="InterPro" id="IPR046533">
    <property type="entry name" value="DUF6598"/>
</dbReference>
<evidence type="ECO:0000313" key="4">
    <source>
        <dbReference type="Proteomes" id="UP001341281"/>
    </source>
</evidence>
<dbReference type="AlphaFoldDB" id="A0AAQ3WMD9"/>
<sequence>MLKDNKKSVVSCEAMAEAKQHNEENAEGPVHPLLRLGEGEDGLLQLQEDEGETVAAGEEAHRSLEQSSKNSVVSCSSKLWEAIAEALPQGEEEDNYWELRKLEGKEGCFVWGESEVLPRNMQAEKAGCEARRVEEHEREEPEVIMMGPDDMPHWMMVGQYCRHWNRFWSGLFGSFEDITRIPPMRFTDKPLDRLLANRNTLQVFSVKLAATRGSLQLPLDVFGMVAVRDTIDHNRNVIFQRKREDCQTLSAKDPYLVLVGTTRAIAYSEAKSDPVVIEVDLKVKGTSESEHECLSSLVSPHTCCNSGKNIDSVEFIYDMRVIQGSWPDYLRGLFAVFTTGFRDIDCVSGGVGLERIILLDSGSNKLPIAGDGQ</sequence>